<gene>
    <name evidence="2" type="ORF">B0H66DRAFT_556216</name>
</gene>
<feature type="domain" description="Heterokaryon incompatibility" evidence="1">
    <location>
        <begin position="215"/>
        <end position="361"/>
    </location>
</feature>
<organism evidence="2 3">
    <name type="scientific">Apodospora peruviana</name>
    <dbReference type="NCBI Taxonomy" id="516989"/>
    <lineage>
        <taxon>Eukaryota</taxon>
        <taxon>Fungi</taxon>
        <taxon>Dikarya</taxon>
        <taxon>Ascomycota</taxon>
        <taxon>Pezizomycotina</taxon>
        <taxon>Sordariomycetes</taxon>
        <taxon>Sordariomycetidae</taxon>
        <taxon>Sordariales</taxon>
        <taxon>Lasiosphaeriaceae</taxon>
        <taxon>Apodospora</taxon>
    </lineage>
</organism>
<accession>A0AAE0I3T8</accession>
<dbReference type="EMBL" id="JAUEDM010000004">
    <property type="protein sequence ID" value="KAK3318088.1"/>
    <property type="molecule type" value="Genomic_DNA"/>
</dbReference>
<proteinExistence type="predicted"/>
<protein>
    <submittedName>
        <fullName evidence="2">Heterokaryon incompatibility protein-domain-containing protein</fullName>
    </submittedName>
</protein>
<dbReference type="Pfam" id="PF06985">
    <property type="entry name" value="HET"/>
    <property type="match status" value="1"/>
</dbReference>
<dbReference type="PANTHER" id="PTHR33112">
    <property type="entry name" value="DOMAIN PROTEIN, PUTATIVE-RELATED"/>
    <property type="match status" value="1"/>
</dbReference>
<evidence type="ECO:0000259" key="1">
    <source>
        <dbReference type="Pfam" id="PF06985"/>
    </source>
</evidence>
<evidence type="ECO:0000313" key="2">
    <source>
        <dbReference type="EMBL" id="KAK3318088.1"/>
    </source>
</evidence>
<name>A0AAE0I3T8_9PEZI</name>
<sequence>MGYHLCEKCVKHSKAEDMFSDRRWRVGDIRSTAEFCPYCALVWQSVSTLLSDDGVFPGEERSDDDSIQVWEPFGVEGGSSARRSVVYHSHKAGQGVELSVFRVPIEAPARRISRLSPLAPLRSARYQSPIPLEDDETALFLRKRVPTRFLLPGSTQSEASITQTKSWLKECLEAHHLKCSPLPGHQLRPTRLLHIRKSFLTYKVRLIEPRDKVDYLCLSHRWGAGPTNYTTTKANFSKRRAGIPWHTLPILFRHALEFTHRLGEEYIWIDSLCIIQDDETDWSQEAEKMAGIYSNSKLTLAAAWAENSHEDMFHSPMKRVMGLKVSGVEKFGITDDIYVRAMPPHQLERFQLLRRAWIYQERLLSPRFLLFSPTELIWECNTKVCCQCSGSDIVSERGIGETTEGRFAKASFWRGVDWDKENKTFNLKWKGFTWNMIVQEYSNYGITYRKDRLPAIAGMAKYYRRLGQDGEYLAGLWKNTFFENLLWHSTTRSASKARPAEWIAPTWSWASAAEGVRFFGQLWIGLEVIDRVKLVDARCESVHGDEMMKLKSGFVTICGPVFPAVLRLKEEEGKEEKTYVLEAEGVTPQTFDADYDFSVPGDFHIQPDSEVFGMEVANVTIYGDDGFGMHSVVLRKLASGKYERVGVAEWREDIRKVSDAAQVVEVTIV</sequence>
<dbReference type="PANTHER" id="PTHR33112:SF9">
    <property type="entry name" value="HETEROKARYON INCOMPATIBILITY DOMAIN-CONTAINING PROTEIN"/>
    <property type="match status" value="1"/>
</dbReference>
<comment type="caution">
    <text evidence="2">The sequence shown here is derived from an EMBL/GenBank/DDBJ whole genome shotgun (WGS) entry which is preliminary data.</text>
</comment>
<reference evidence="2" key="1">
    <citation type="journal article" date="2023" name="Mol. Phylogenet. Evol.">
        <title>Genome-scale phylogeny and comparative genomics of the fungal order Sordariales.</title>
        <authorList>
            <person name="Hensen N."/>
            <person name="Bonometti L."/>
            <person name="Westerberg I."/>
            <person name="Brannstrom I.O."/>
            <person name="Guillou S."/>
            <person name="Cros-Aarteil S."/>
            <person name="Calhoun S."/>
            <person name="Haridas S."/>
            <person name="Kuo A."/>
            <person name="Mondo S."/>
            <person name="Pangilinan J."/>
            <person name="Riley R."/>
            <person name="LaButti K."/>
            <person name="Andreopoulos B."/>
            <person name="Lipzen A."/>
            <person name="Chen C."/>
            <person name="Yan M."/>
            <person name="Daum C."/>
            <person name="Ng V."/>
            <person name="Clum A."/>
            <person name="Steindorff A."/>
            <person name="Ohm R.A."/>
            <person name="Martin F."/>
            <person name="Silar P."/>
            <person name="Natvig D.O."/>
            <person name="Lalanne C."/>
            <person name="Gautier V."/>
            <person name="Ament-Velasquez S.L."/>
            <person name="Kruys A."/>
            <person name="Hutchinson M.I."/>
            <person name="Powell A.J."/>
            <person name="Barry K."/>
            <person name="Miller A.N."/>
            <person name="Grigoriev I.V."/>
            <person name="Debuchy R."/>
            <person name="Gladieux P."/>
            <person name="Hiltunen Thoren M."/>
            <person name="Johannesson H."/>
        </authorList>
    </citation>
    <scope>NUCLEOTIDE SEQUENCE</scope>
    <source>
        <strain evidence="2">CBS 118394</strain>
    </source>
</reference>
<dbReference type="Proteomes" id="UP001283341">
    <property type="component" value="Unassembled WGS sequence"/>
</dbReference>
<dbReference type="AlphaFoldDB" id="A0AAE0I3T8"/>
<dbReference type="InterPro" id="IPR010730">
    <property type="entry name" value="HET"/>
</dbReference>
<evidence type="ECO:0000313" key="3">
    <source>
        <dbReference type="Proteomes" id="UP001283341"/>
    </source>
</evidence>
<reference evidence="2" key="2">
    <citation type="submission" date="2023-06" db="EMBL/GenBank/DDBJ databases">
        <authorList>
            <consortium name="Lawrence Berkeley National Laboratory"/>
            <person name="Haridas S."/>
            <person name="Hensen N."/>
            <person name="Bonometti L."/>
            <person name="Westerberg I."/>
            <person name="Brannstrom I.O."/>
            <person name="Guillou S."/>
            <person name="Cros-Aarteil S."/>
            <person name="Calhoun S."/>
            <person name="Kuo A."/>
            <person name="Mondo S."/>
            <person name="Pangilinan J."/>
            <person name="Riley R."/>
            <person name="Labutti K."/>
            <person name="Andreopoulos B."/>
            <person name="Lipzen A."/>
            <person name="Chen C."/>
            <person name="Yanf M."/>
            <person name="Daum C."/>
            <person name="Ng V."/>
            <person name="Clum A."/>
            <person name="Steindorff A."/>
            <person name="Ohm R."/>
            <person name="Martin F."/>
            <person name="Silar P."/>
            <person name="Natvig D."/>
            <person name="Lalanne C."/>
            <person name="Gautier V."/>
            <person name="Ament-Velasquez S.L."/>
            <person name="Kruys A."/>
            <person name="Hutchinson M.I."/>
            <person name="Powell A.J."/>
            <person name="Barry K."/>
            <person name="Miller A.N."/>
            <person name="Grigoriev I.V."/>
            <person name="Debuchy R."/>
            <person name="Gladieux P."/>
            <person name="Thoren M.H."/>
            <person name="Johannesson H."/>
        </authorList>
    </citation>
    <scope>NUCLEOTIDE SEQUENCE</scope>
    <source>
        <strain evidence="2">CBS 118394</strain>
    </source>
</reference>
<keyword evidence="3" id="KW-1185">Reference proteome</keyword>